<sequence length="374" mass="42268">MIGEPNPDWASSPWETIADVLRLRGIDEAEFEDMVGEHAGFAAALRRGDRYIDQALAEALSENLGASVSFWLKRESDFRKSGAKSSAADFDDPFVWLKELPLKDMVAAGWMRKHTSRLDTLGEALSFFGLRDFSDWTAKYHGVMNSVAFRKSSSFTENTLSTLAWLRQGERAAAEMACDRWNSDALEDALWDIRPLMRQSSPSHFLPRLRNICAEAGVAVVVARAPQGCRASGAARILSDERAVIQLSFRYLSDDHFWFTFFHEAGHLVLHGENHLFLENSSGMMETEEAQANAFSERFLIPEEFADELLQVKPFQRDVIRFAYKAGTSPGIVVGQMQHRKLMAENRLNFLKRRYDWNELSHDPNVVPASTVSP</sequence>
<name>A0A1Q9AW29_9HYPH</name>
<protein>
    <recommendedName>
        <fullName evidence="1">IrrE N-terminal-like domain-containing protein</fullName>
    </recommendedName>
</protein>
<dbReference type="EMBL" id="MKIP01000051">
    <property type="protein sequence ID" value="OLP59598.1"/>
    <property type="molecule type" value="Genomic_DNA"/>
</dbReference>
<proteinExistence type="predicted"/>
<accession>A0A1Q9AW29</accession>
<evidence type="ECO:0000313" key="3">
    <source>
        <dbReference type="Proteomes" id="UP000186364"/>
    </source>
</evidence>
<reference evidence="2 3" key="1">
    <citation type="submission" date="2016-09" db="EMBL/GenBank/DDBJ databases">
        <title>Rhizobium sp. nov., a novel species isolated from the rice rhizosphere.</title>
        <authorList>
            <person name="Zhao J."/>
            <person name="Zhang X."/>
        </authorList>
    </citation>
    <scope>NUCLEOTIDE SEQUENCE [LARGE SCALE GENOMIC DNA]</scope>
    <source>
        <strain evidence="2 3">1.7048</strain>
    </source>
</reference>
<dbReference type="Proteomes" id="UP000186364">
    <property type="component" value="Unassembled WGS sequence"/>
</dbReference>
<dbReference type="AlphaFoldDB" id="A0A1Q9AW29"/>
<evidence type="ECO:0000313" key="2">
    <source>
        <dbReference type="EMBL" id="OLP59598.1"/>
    </source>
</evidence>
<feature type="domain" description="IrrE N-terminal-like" evidence="1">
    <location>
        <begin position="234"/>
        <end position="311"/>
    </location>
</feature>
<dbReference type="OrthoDB" id="9796786at2"/>
<organism evidence="2 3">
    <name type="scientific">Xaviernesmea oryzae</name>
    <dbReference type="NCBI Taxonomy" id="464029"/>
    <lineage>
        <taxon>Bacteria</taxon>
        <taxon>Pseudomonadati</taxon>
        <taxon>Pseudomonadota</taxon>
        <taxon>Alphaproteobacteria</taxon>
        <taxon>Hyphomicrobiales</taxon>
        <taxon>Rhizobiaceae</taxon>
        <taxon>Rhizobium/Agrobacterium group</taxon>
        <taxon>Xaviernesmea</taxon>
    </lineage>
</organism>
<comment type="caution">
    <text evidence="2">The sequence shown here is derived from an EMBL/GenBank/DDBJ whole genome shotgun (WGS) entry which is preliminary data.</text>
</comment>
<dbReference type="InterPro" id="IPR010359">
    <property type="entry name" value="IrrE_HExxH"/>
</dbReference>
<dbReference type="RefSeq" id="WP_075628157.1">
    <property type="nucleotide sequence ID" value="NZ_FOAM01000020.1"/>
</dbReference>
<evidence type="ECO:0000259" key="1">
    <source>
        <dbReference type="Pfam" id="PF06114"/>
    </source>
</evidence>
<gene>
    <name evidence="2" type="ORF">BJF93_20515</name>
</gene>
<dbReference type="Pfam" id="PF06114">
    <property type="entry name" value="Peptidase_M78"/>
    <property type="match status" value="1"/>
</dbReference>
<keyword evidence="3" id="KW-1185">Reference proteome</keyword>